<dbReference type="SUPFAM" id="SSF54285">
    <property type="entry name" value="MoaD/ThiS"/>
    <property type="match status" value="1"/>
</dbReference>
<dbReference type="STRING" id="1185766.SAMN05216224_101243"/>
<dbReference type="RefSeq" id="WP_038061890.1">
    <property type="nucleotide sequence ID" value="NZ_FOVB01000001.1"/>
</dbReference>
<dbReference type="OrthoDB" id="197113at2"/>
<dbReference type="AlphaFoldDB" id="A0A074U9I7"/>
<gene>
    <name evidence="1" type="ORF">DL1_06985</name>
</gene>
<dbReference type="PANTHER" id="PTHR34472:SF1">
    <property type="entry name" value="SULFUR CARRIER PROTEIN THIS"/>
    <property type="match status" value="1"/>
</dbReference>
<proteinExistence type="predicted"/>
<dbReference type="InterPro" id="IPR016155">
    <property type="entry name" value="Mopterin_synth/thiamin_S_b"/>
</dbReference>
<sequence>MQIELNGAQIETRATTLAELIAEQEFEATSVATARNGAFVPQAARAQTDLVASDKIEVLSPMQGG</sequence>
<evidence type="ECO:0000313" key="1">
    <source>
        <dbReference type="EMBL" id="KEP71332.1"/>
    </source>
</evidence>
<dbReference type="Pfam" id="PF02597">
    <property type="entry name" value="ThiS"/>
    <property type="match status" value="1"/>
</dbReference>
<dbReference type="InterPro" id="IPR010035">
    <property type="entry name" value="Thi_S"/>
</dbReference>
<accession>A0A074U9I7</accession>
<dbReference type="InterPro" id="IPR003749">
    <property type="entry name" value="ThiS/MoaD-like"/>
</dbReference>
<dbReference type="Proteomes" id="UP000027725">
    <property type="component" value="Unassembled WGS sequence"/>
</dbReference>
<reference evidence="1 2" key="1">
    <citation type="submission" date="2014-03" db="EMBL/GenBank/DDBJ databases">
        <title>The draft genome sequence of Thioclava dalianensis DLFJ1-1.</title>
        <authorList>
            <person name="Lai Q."/>
            <person name="Shao Z."/>
        </authorList>
    </citation>
    <scope>NUCLEOTIDE SEQUENCE [LARGE SCALE GENOMIC DNA]</scope>
    <source>
        <strain evidence="1 2">DLFJ1-1</strain>
    </source>
</reference>
<dbReference type="Gene3D" id="3.10.20.30">
    <property type="match status" value="1"/>
</dbReference>
<dbReference type="EMBL" id="JHEH01000002">
    <property type="protein sequence ID" value="KEP71332.1"/>
    <property type="molecule type" value="Genomic_DNA"/>
</dbReference>
<name>A0A074U9I7_9RHOB</name>
<dbReference type="CDD" id="cd00565">
    <property type="entry name" value="Ubl_ThiS"/>
    <property type="match status" value="1"/>
</dbReference>
<dbReference type="NCBIfam" id="TIGR01683">
    <property type="entry name" value="thiS"/>
    <property type="match status" value="1"/>
</dbReference>
<protein>
    <recommendedName>
        <fullName evidence="3">Thiamine biosynthesis protein ThiS</fullName>
    </recommendedName>
</protein>
<organism evidence="1 2">
    <name type="scientific">Thioclava dalianensis</name>
    <dbReference type="NCBI Taxonomy" id="1185766"/>
    <lineage>
        <taxon>Bacteria</taxon>
        <taxon>Pseudomonadati</taxon>
        <taxon>Pseudomonadota</taxon>
        <taxon>Alphaproteobacteria</taxon>
        <taxon>Rhodobacterales</taxon>
        <taxon>Paracoccaceae</taxon>
        <taxon>Thioclava</taxon>
    </lineage>
</organism>
<dbReference type="PANTHER" id="PTHR34472">
    <property type="entry name" value="SULFUR CARRIER PROTEIN THIS"/>
    <property type="match status" value="1"/>
</dbReference>
<dbReference type="InterPro" id="IPR012675">
    <property type="entry name" value="Beta-grasp_dom_sf"/>
</dbReference>
<evidence type="ECO:0008006" key="3">
    <source>
        <dbReference type="Google" id="ProtNLM"/>
    </source>
</evidence>
<comment type="caution">
    <text evidence="1">The sequence shown here is derived from an EMBL/GenBank/DDBJ whole genome shotgun (WGS) entry which is preliminary data.</text>
</comment>
<evidence type="ECO:0000313" key="2">
    <source>
        <dbReference type="Proteomes" id="UP000027725"/>
    </source>
</evidence>
<keyword evidence="2" id="KW-1185">Reference proteome</keyword>
<dbReference type="eggNOG" id="COG2104">
    <property type="taxonomic scope" value="Bacteria"/>
</dbReference>